<keyword evidence="3" id="KW-0808">Transferase</keyword>
<reference evidence="8 9" key="1">
    <citation type="submission" date="2016-08" db="EMBL/GenBank/DDBJ databases">
        <authorList>
            <person name="Seilhamer J.J."/>
        </authorList>
    </citation>
    <scope>NUCLEOTIDE SEQUENCE [LARGE SCALE GENOMIC DNA]</scope>
    <source>
        <strain evidence="8 9">A37T2</strain>
    </source>
</reference>
<dbReference type="GO" id="GO:0016757">
    <property type="term" value="F:glycosyltransferase activity"/>
    <property type="evidence" value="ECO:0007669"/>
    <property type="project" value="UniProtKB-KW"/>
</dbReference>
<dbReference type="InterPro" id="IPR029494">
    <property type="entry name" value="DarT"/>
</dbReference>
<evidence type="ECO:0000259" key="7">
    <source>
        <dbReference type="PROSITE" id="PS52018"/>
    </source>
</evidence>
<keyword evidence="4" id="KW-0548">Nucleotidyltransferase</keyword>
<dbReference type="AlphaFoldDB" id="A0A1C4E3X9"/>
<dbReference type="PROSITE" id="PS52018">
    <property type="entry name" value="DART"/>
    <property type="match status" value="1"/>
</dbReference>
<name>A0A1C4E3X9_9BACT</name>
<comment type="caution">
    <text evidence="6">Lacks conserved residue(s) required for the propagation of feature annotation.</text>
</comment>
<dbReference type="RefSeq" id="WP_205686124.1">
    <property type="nucleotide sequence ID" value="NZ_FMAR01000007.1"/>
</dbReference>
<proteinExistence type="inferred from homology"/>
<keyword evidence="1 6" id="KW-1277">Toxin-antitoxin system</keyword>
<organism evidence="8 9">
    <name type="scientific">Chitinophaga costaii</name>
    <dbReference type="NCBI Taxonomy" id="1335309"/>
    <lineage>
        <taxon>Bacteria</taxon>
        <taxon>Pseudomonadati</taxon>
        <taxon>Bacteroidota</taxon>
        <taxon>Chitinophagia</taxon>
        <taxon>Chitinophagales</taxon>
        <taxon>Chitinophagaceae</taxon>
        <taxon>Chitinophaga</taxon>
    </lineage>
</organism>
<dbReference type="STRING" id="1335309.GA0116948_10771"/>
<comment type="similarity">
    <text evidence="6">Belongs to the DarT ADP-ribosyltransferase family.</text>
</comment>
<feature type="domain" description="DarT" evidence="7">
    <location>
        <begin position="1"/>
        <end position="168"/>
    </location>
</feature>
<evidence type="ECO:0000256" key="5">
    <source>
        <dbReference type="ARBA" id="ARBA00023125"/>
    </source>
</evidence>
<evidence type="ECO:0000256" key="1">
    <source>
        <dbReference type="ARBA" id="ARBA00022649"/>
    </source>
</evidence>
<protein>
    <recommendedName>
        <fullName evidence="7">DarT domain-containing protein</fullName>
    </recommendedName>
</protein>
<keyword evidence="2" id="KW-0328">Glycosyltransferase</keyword>
<evidence type="ECO:0000256" key="3">
    <source>
        <dbReference type="ARBA" id="ARBA00022679"/>
    </source>
</evidence>
<dbReference type="Proteomes" id="UP000242818">
    <property type="component" value="Unassembled WGS sequence"/>
</dbReference>
<dbReference type="EMBL" id="FMAR01000007">
    <property type="protein sequence ID" value="SCC38260.1"/>
    <property type="molecule type" value="Genomic_DNA"/>
</dbReference>
<evidence type="ECO:0000313" key="8">
    <source>
        <dbReference type="EMBL" id="SCC38260.1"/>
    </source>
</evidence>
<evidence type="ECO:0000256" key="2">
    <source>
        <dbReference type="ARBA" id="ARBA00022676"/>
    </source>
</evidence>
<keyword evidence="5 6" id="KW-0238">DNA-binding</keyword>
<dbReference type="GO" id="GO:0003677">
    <property type="term" value="F:DNA binding"/>
    <property type="evidence" value="ECO:0007669"/>
    <property type="project" value="UniProtKB-UniRule"/>
</dbReference>
<dbReference type="GO" id="GO:0016779">
    <property type="term" value="F:nucleotidyltransferase activity"/>
    <property type="evidence" value="ECO:0007669"/>
    <property type="project" value="UniProtKB-KW"/>
</dbReference>
<keyword evidence="9" id="KW-1185">Reference proteome</keyword>
<sequence length="168" mass="19431">MELIANRHNYPVKINPPNGTLGEYVPFYFGHLSPMLLKIKNGTQGITQRSQRDIVYVICKVESIVQLCENWCFTDGHAKNAITEFYNNLSDLDKIDWDIVFEKYWGNKDDDFDRMRRKQAEFLIKNHVLVGCIDAVATINESSKAVIEGIMLKLRLTIPVMVNPNLYY</sequence>
<gene>
    <name evidence="8" type="ORF">GA0116948_10771</name>
</gene>
<dbReference type="Pfam" id="PF14487">
    <property type="entry name" value="DarT"/>
    <property type="match status" value="1"/>
</dbReference>
<evidence type="ECO:0000313" key="9">
    <source>
        <dbReference type="Proteomes" id="UP000242818"/>
    </source>
</evidence>
<evidence type="ECO:0000256" key="4">
    <source>
        <dbReference type="ARBA" id="ARBA00022695"/>
    </source>
</evidence>
<accession>A0A1C4E3X9</accession>
<evidence type="ECO:0000256" key="6">
    <source>
        <dbReference type="PROSITE-ProRule" id="PRU01362"/>
    </source>
</evidence>